<accession>A0A6G6CHX3</accession>
<evidence type="ECO:0000256" key="1">
    <source>
        <dbReference type="SAM" id="SignalP"/>
    </source>
</evidence>
<feature type="signal peptide" evidence="1">
    <location>
        <begin position="1"/>
        <end position="22"/>
    </location>
</feature>
<keyword evidence="1" id="KW-0732">Signal</keyword>
<dbReference type="AlphaFoldDB" id="A0A6G6CHX3"/>
<evidence type="ECO:0000313" key="2">
    <source>
        <dbReference type="EMBL" id="QID92126.1"/>
    </source>
</evidence>
<dbReference type="EMBL" id="MN848350">
    <property type="protein sequence ID" value="QID92126.1"/>
    <property type="molecule type" value="mRNA"/>
</dbReference>
<proteinExistence type="evidence at transcript level"/>
<organism evidence="2">
    <name type="scientific">Procambarus clarkii</name>
    <name type="common">Red swamp crayfish</name>
    <dbReference type="NCBI Taxonomy" id="6728"/>
    <lineage>
        <taxon>Eukaryota</taxon>
        <taxon>Metazoa</taxon>
        <taxon>Ecdysozoa</taxon>
        <taxon>Arthropoda</taxon>
        <taxon>Crustacea</taxon>
        <taxon>Multicrustacea</taxon>
        <taxon>Malacostraca</taxon>
        <taxon>Eumalacostraca</taxon>
        <taxon>Eucarida</taxon>
        <taxon>Decapoda</taxon>
        <taxon>Pleocyemata</taxon>
        <taxon>Astacidea</taxon>
        <taxon>Astacoidea</taxon>
        <taxon>Cambaridae</taxon>
        <taxon>Procambarus</taxon>
    </lineage>
</organism>
<sequence length="53" mass="6251">MRLLHLLALVLMVLMAAVPSQAFYPRPYRPPYLPDPRPFPRPLPAFGHEFRRH</sequence>
<reference evidence="2" key="1">
    <citation type="journal article" date="2020" name="Dev. Comp. Immunol.">
        <title>Identification and functional characterization of the astacidin family of proline-rich host defence peptides (PcAst) from the red swamp crayfish (Procambarus clarkii, Girard 1852).</title>
        <authorList>
            <person name="Roncevic T."/>
            <person name="Cikes-Culic V."/>
            <person name="Maravic A."/>
            <person name="Capanni F."/>
            <person name="Gerdol M."/>
            <person name="Pacor S."/>
            <person name="Tossi A."/>
            <person name="Giulianini P.G."/>
            <person name="Pallavicini A."/>
            <person name="Manfrin C."/>
        </authorList>
    </citation>
    <scope>NUCLEOTIDE SEQUENCE</scope>
</reference>
<feature type="chain" id="PRO_5026151885" evidence="1">
    <location>
        <begin position="23"/>
        <end position="53"/>
    </location>
</feature>
<protein>
    <submittedName>
        <fullName evidence="2">PcAst-2_Astacidin</fullName>
    </submittedName>
</protein>
<name>A0A6G6CHX3_PROCL</name>